<dbReference type="Pfam" id="PF09918">
    <property type="entry name" value="DUF2148"/>
    <property type="match status" value="1"/>
</dbReference>
<evidence type="ECO:0000313" key="3">
    <source>
        <dbReference type="Proteomes" id="UP000001882"/>
    </source>
</evidence>
<dbReference type="STRING" id="304371.MCP_2758"/>
<dbReference type="InParanoid" id="D1Z2A8"/>
<reference evidence="2 3" key="1">
    <citation type="journal article" date="2007" name="Appl. Environ. Microbiol.">
        <title>Isolation of key methanogens for global methane emission from rice paddy fields: a novel isolate affiliated with the clone cluster rice cluster I.</title>
        <authorList>
            <person name="Sakai S."/>
            <person name="Imachi H."/>
            <person name="Sekiguchi Y."/>
            <person name="Ohashi A."/>
            <person name="Harada H."/>
            <person name="Kamagata Y."/>
        </authorList>
    </citation>
    <scope>NUCLEOTIDE SEQUENCE [LARGE SCALE GENOMIC DNA]</scope>
    <source>
        <strain evidence="3">DSM 17711 / JCM 13418 / NBRC 101707 / SANAE</strain>
    </source>
</reference>
<accession>D1Z2A8</accession>
<dbReference type="RefSeq" id="WP_012901504.1">
    <property type="nucleotide sequence ID" value="NC_013665.1"/>
</dbReference>
<evidence type="ECO:0000259" key="1">
    <source>
        <dbReference type="Pfam" id="PF09918"/>
    </source>
</evidence>
<reference evidence="2 3" key="2">
    <citation type="journal article" date="2008" name="Int. J. Syst. Evol. Microbiol.">
        <title>Methanocella paludicola gen. nov., sp. nov., a methane-producing archaeon, the first isolate of the lineage 'Rice Cluster I', and proposal of the new archaeal order Methanocellales ord. nov.</title>
        <authorList>
            <person name="Sakai S."/>
            <person name="Imachi H."/>
            <person name="Hanada S."/>
            <person name="Ohashi A."/>
            <person name="Harada H."/>
            <person name="Kamagata Y."/>
        </authorList>
    </citation>
    <scope>NUCLEOTIDE SEQUENCE [LARGE SCALE GENOMIC DNA]</scope>
    <source>
        <strain evidence="3">DSM 17711 / JCM 13418 / NBRC 101707 / SANAE</strain>
    </source>
</reference>
<dbReference type="InterPro" id="IPR019224">
    <property type="entry name" value="DUF2148"/>
</dbReference>
<dbReference type="EMBL" id="AP011532">
    <property type="protein sequence ID" value="BAI62830.1"/>
    <property type="molecule type" value="Genomic_DNA"/>
</dbReference>
<reference evidence="3" key="3">
    <citation type="journal article" date="2011" name="PLoS ONE">
        <title>Genome sequence of a mesophilic hydrogenotrophic methanogen Methanocella paludicola, the first cultivated representative of the order Methanocellales.</title>
        <authorList>
            <person name="Sakai S."/>
            <person name="Takaki Y."/>
            <person name="Shimamura S."/>
            <person name="Sekine M."/>
            <person name="Tajima T."/>
            <person name="Kosugi H."/>
            <person name="Ichikawa N."/>
            <person name="Tasumi E."/>
            <person name="Hiraki A.T."/>
            <person name="Shimizu A."/>
            <person name="Kato Y."/>
            <person name="Nishiko R."/>
            <person name="Mori K."/>
            <person name="Fujita N."/>
            <person name="Imachi H."/>
            <person name="Takai K."/>
        </authorList>
    </citation>
    <scope>NUCLEOTIDE SEQUENCE [LARGE SCALE GENOMIC DNA]</scope>
    <source>
        <strain evidence="3">DSM 17711 / JCM 13418 / NBRC 101707 / SANAE</strain>
    </source>
</reference>
<dbReference type="PANTHER" id="PTHR40101">
    <property type="entry name" value="CONSERVED PROTEIN"/>
    <property type="match status" value="1"/>
</dbReference>
<dbReference type="eggNOG" id="arCOG04483">
    <property type="taxonomic scope" value="Archaea"/>
</dbReference>
<dbReference type="OrthoDB" id="146335at2157"/>
<keyword evidence="3" id="KW-1185">Reference proteome</keyword>
<protein>
    <recommendedName>
        <fullName evidence="1">DUF2148 domain-containing protein</fullName>
    </recommendedName>
</protein>
<dbReference type="PATRIC" id="fig|304371.9.peg.2824"/>
<feature type="domain" description="DUF2148" evidence="1">
    <location>
        <begin position="109"/>
        <end position="176"/>
    </location>
</feature>
<dbReference type="GeneID" id="8683174"/>
<proteinExistence type="predicted"/>
<dbReference type="KEGG" id="mpd:MCP_2758"/>
<dbReference type="AlphaFoldDB" id="D1Z2A8"/>
<gene>
    <name evidence="2" type="ordered locus">MCP_2758</name>
</gene>
<dbReference type="PANTHER" id="PTHR40101:SF1">
    <property type="entry name" value="4FE-4S DOMAIN-CONTAINING PROTEIN"/>
    <property type="match status" value="1"/>
</dbReference>
<dbReference type="Proteomes" id="UP000001882">
    <property type="component" value="Chromosome"/>
</dbReference>
<sequence>MITKGKDMEQKAVEEVAALMCAAARTAPKGKGVDNLATLVVTGEDKDRLAKEMRRIAEEYSAAFFARDAGNVDSSEAVVILGQRPVPFYLPVCGYCGFENCAENKEKSGVCAVSVGDLGIAACSAAAVAGLHHIDNRIMFSVGRAALNLKLFNDDGIVEAYGIPLSVSGKSPYFDRK</sequence>
<evidence type="ECO:0000313" key="2">
    <source>
        <dbReference type="EMBL" id="BAI62830.1"/>
    </source>
</evidence>
<name>D1Z2A8_METPS</name>
<organism evidence="2 3">
    <name type="scientific">Methanocella paludicola (strain DSM 17711 / JCM 13418 / NBRC 101707 / SANAE)</name>
    <dbReference type="NCBI Taxonomy" id="304371"/>
    <lineage>
        <taxon>Archaea</taxon>
        <taxon>Methanobacteriati</taxon>
        <taxon>Methanobacteriota</taxon>
        <taxon>Stenosarchaea group</taxon>
        <taxon>Methanomicrobia</taxon>
        <taxon>Methanocellales</taxon>
        <taxon>Methanocellaceae</taxon>
        <taxon>Methanocella</taxon>
    </lineage>
</organism>